<dbReference type="Pfam" id="PF01359">
    <property type="entry name" value="Transposase_1"/>
    <property type="match status" value="1"/>
</dbReference>
<dbReference type="PANTHER" id="PTHR46060">
    <property type="entry name" value="MARINER MOS1 TRANSPOSASE-LIKE PROTEIN"/>
    <property type="match status" value="1"/>
</dbReference>
<organism evidence="1 2">
    <name type="scientific">Elysia marginata</name>
    <dbReference type="NCBI Taxonomy" id="1093978"/>
    <lineage>
        <taxon>Eukaryota</taxon>
        <taxon>Metazoa</taxon>
        <taxon>Spiralia</taxon>
        <taxon>Lophotrochozoa</taxon>
        <taxon>Mollusca</taxon>
        <taxon>Gastropoda</taxon>
        <taxon>Heterobranchia</taxon>
        <taxon>Euthyneura</taxon>
        <taxon>Panpulmonata</taxon>
        <taxon>Sacoglossa</taxon>
        <taxon>Placobranchoidea</taxon>
        <taxon>Plakobranchidae</taxon>
        <taxon>Elysia</taxon>
    </lineage>
</organism>
<comment type="caution">
    <text evidence="1">The sequence shown here is derived from an EMBL/GenBank/DDBJ whole genome shotgun (WGS) entry which is preliminary data.</text>
</comment>
<dbReference type="InterPro" id="IPR001888">
    <property type="entry name" value="Transposase_1"/>
</dbReference>
<name>A0AAV4IMA2_9GAST</name>
<accession>A0AAV4IMA2</accession>
<gene>
    <name evidence="1" type="ORF">ElyMa_001310500</name>
</gene>
<dbReference type="InterPro" id="IPR036397">
    <property type="entry name" value="RNaseH_sf"/>
</dbReference>
<keyword evidence="2" id="KW-1185">Reference proteome</keyword>
<evidence type="ECO:0000313" key="1">
    <source>
        <dbReference type="EMBL" id="GFS09912.1"/>
    </source>
</evidence>
<dbReference type="PANTHER" id="PTHR46060:SF1">
    <property type="entry name" value="MARINER MOS1 TRANSPOSASE-LIKE PROTEIN"/>
    <property type="match status" value="1"/>
</dbReference>
<evidence type="ECO:0000313" key="2">
    <source>
        <dbReference type="Proteomes" id="UP000762676"/>
    </source>
</evidence>
<protein>
    <submittedName>
        <fullName evidence="1">Histone-lysine N-methyltransferase SETMAR</fullName>
    </submittedName>
</protein>
<dbReference type="AlphaFoldDB" id="A0AAV4IMA2"/>
<sequence length="79" mass="8994">MTWKHPSSPVTKKFKLQRSATKVMAIVFWDAKGVIHLDILLQGQCINATAYCSTLDRLRDAIRRKKTWTLEKGCCASAR</sequence>
<reference evidence="1 2" key="1">
    <citation type="journal article" date="2021" name="Elife">
        <title>Chloroplast acquisition without the gene transfer in kleptoplastic sea slugs, Plakobranchus ocellatus.</title>
        <authorList>
            <person name="Maeda T."/>
            <person name="Takahashi S."/>
            <person name="Yoshida T."/>
            <person name="Shimamura S."/>
            <person name="Takaki Y."/>
            <person name="Nagai Y."/>
            <person name="Toyoda A."/>
            <person name="Suzuki Y."/>
            <person name="Arimoto A."/>
            <person name="Ishii H."/>
            <person name="Satoh N."/>
            <person name="Nishiyama T."/>
            <person name="Hasebe M."/>
            <person name="Maruyama T."/>
            <person name="Minagawa J."/>
            <person name="Obokata J."/>
            <person name="Shigenobu S."/>
        </authorList>
    </citation>
    <scope>NUCLEOTIDE SEQUENCE [LARGE SCALE GENOMIC DNA]</scope>
</reference>
<dbReference type="EMBL" id="BMAT01002599">
    <property type="protein sequence ID" value="GFS09912.1"/>
    <property type="molecule type" value="Genomic_DNA"/>
</dbReference>
<dbReference type="Proteomes" id="UP000762676">
    <property type="component" value="Unassembled WGS sequence"/>
</dbReference>
<proteinExistence type="predicted"/>
<dbReference type="Gene3D" id="3.30.420.10">
    <property type="entry name" value="Ribonuclease H-like superfamily/Ribonuclease H"/>
    <property type="match status" value="1"/>
</dbReference>
<dbReference type="GO" id="GO:0003676">
    <property type="term" value="F:nucleic acid binding"/>
    <property type="evidence" value="ECO:0007669"/>
    <property type="project" value="InterPro"/>
</dbReference>
<dbReference type="InterPro" id="IPR052709">
    <property type="entry name" value="Transposase-MT_Hybrid"/>
</dbReference>